<dbReference type="STRING" id="890420.SAMN05216226_10258"/>
<evidence type="ECO:0000313" key="2">
    <source>
        <dbReference type="Proteomes" id="UP000198856"/>
    </source>
</evidence>
<protein>
    <submittedName>
        <fullName evidence="1">Uncharacterized protein</fullName>
    </submittedName>
</protein>
<dbReference type="AlphaFoldDB" id="A0A1G8SN21"/>
<name>A0A1G8SN21_9EURY</name>
<dbReference type="EMBL" id="FNFC01000002">
    <property type="protein sequence ID" value="SDJ30607.1"/>
    <property type="molecule type" value="Genomic_DNA"/>
</dbReference>
<dbReference type="Proteomes" id="UP000198856">
    <property type="component" value="Unassembled WGS sequence"/>
</dbReference>
<evidence type="ECO:0000313" key="1">
    <source>
        <dbReference type="EMBL" id="SDJ30607.1"/>
    </source>
</evidence>
<reference evidence="1 2" key="1">
    <citation type="submission" date="2016-10" db="EMBL/GenBank/DDBJ databases">
        <authorList>
            <person name="de Groot N.N."/>
        </authorList>
    </citation>
    <scope>NUCLEOTIDE SEQUENCE [LARGE SCALE GENOMIC DNA]</scope>
    <source>
        <strain evidence="1 2">IBRC-M10015</strain>
    </source>
</reference>
<gene>
    <name evidence="1" type="ORF">SAMN05216226_10258</name>
</gene>
<sequence>MKHTLRFRAYLPDDVASEAWHQIDILRQIRNHAVRD</sequence>
<accession>A0A1G8SN21</accession>
<organism evidence="1 2">
    <name type="scientific">Halovenus aranensis</name>
    <dbReference type="NCBI Taxonomy" id="890420"/>
    <lineage>
        <taxon>Archaea</taxon>
        <taxon>Methanobacteriati</taxon>
        <taxon>Methanobacteriota</taxon>
        <taxon>Stenosarchaea group</taxon>
        <taxon>Halobacteria</taxon>
        <taxon>Halobacteriales</taxon>
        <taxon>Haloarculaceae</taxon>
        <taxon>Halovenus</taxon>
    </lineage>
</organism>
<proteinExistence type="predicted"/>
<keyword evidence="2" id="KW-1185">Reference proteome</keyword>